<sequence>MKDLNGFSVFIGKNNVVALQVDAGAASGLRRNSPKVLNMETGNMGDDMRSSTRIGVATSAY</sequence>
<evidence type="ECO:0000313" key="1">
    <source>
        <dbReference type="EMBL" id="KAF0900539.1"/>
    </source>
</evidence>
<gene>
    <name evidence="1" type="ORF">E2562_032134</name>
</gene>
<dbReference type="Proteomes" id="UP000479710">
    <property type="component" value="Unassembled WGS sequence"/>
</dbReference>
<organism evidence="1 2">
    <name type="scientific">Oryza meyeriana var. granulata</name>
    <dbReference type="NCBI Taxonomy" id="110450"/>
    <lineage>
        <taxon>Eukaryota</taxon>
        <taxon>Viridiplantae</taxon>
        <taxon>Streptophyta</taxon>
        <taxon>Embryophyta</taxon>
        <taxon>Tracheophyta</taxon>
        <taxon>Spermatophyta</taxon>
        <taxon>Magnoliopsida</taxon>
        <taxon>Liliopsida</taxon>
        <taxon>Poales</taxon>
        <taxon>Poaceae</taxon>
        <taxon>BOP clade</taxon>
        <taxon>Oryzoideae</taxon>
        <taxon>Oryzeae</taxon>
        <taxon>Oryzinae</taxon>
        <taxon>Oryza</taxon>
        <taxon>Oryza meyeriana</taxon>
    </lineage>
</organism>
<dbReference type="AlphaFoldDB" id="A0A6G1CK37"/>
<keyword evidence="2" id="KW-1185">Reference proteome</keyword>
<reference evidence="1 2" key="1">
    <citation type="submission" date="2019-11" db="EMBL/GenBank/DDBJ databases">
        <title>Whole genome sequence of Oryza granulata.</title>
        <authorList>
            <person name="Li W."/>
        </authorList>
    </citation>
    <scope>NUCLEOTIDE SEQUENCE [LARGE SCALE GENOMIC DNA]</scope>
    <source>
        <strain evidence="2">cv. Menghai</strain>
        <tissue evidence="1">Leaf</tissue>
    </source>
</reference>
<proteinExistence type="predicted"/>
<protein>
    <submittedName>
        <fullName evidence="1">Uncharacterized protein</fullName>
    </submittedName>
</protein>
<comment type="caution">
    <text evidence="1">The sequence shown here is derived from an EMBL/GenBank/DDBJ whole genome shotgun (WGS) entry which is preliminary data.</text>
</comment>
<accession>A0A6G1CK37</accession>
<name>A0A6G1CK37_9ORYZ</name>
<evidence type="ECO:0000313" key="2">
    <source>
        <dbReference type="Proteomes" id="UP000479710"/>
    </source>
</evidence>
<dbReference type="EMBL" id="SPHZ02000009">
    <property type="protein sequence ID" value="KAF0900539.1"/>
    <property type="molecule type" value="Genomic_DNA"/>
</dbReference>